<keyword evidence="4" id="KW-0804">Transcription</keyword>
<dbReference type="InterPro" id="IPR011608">
    <property type="entry name" value="PRD"/>
</dbReference>
<keyword evidence="1" id="KW-0808">Transferase</keyword>
<dbReference type="InterPro" id="IPR002178">
    <property type="entry name" value="PTS_EIIA_type-2_dom"/>
</dbReference>
<reference evidence="8 9" key="1">
    <citation type="submission" date="2019-11" db="EMBL/GenBank/DDBJ databases">
        <title>Characterisation of Fundicoccus ignavus gen. nov. sp. nov., a novel genus of the family Aerococcaceae isolated from bulk tank milk.</title>
        <authorList>
            <person name="Siebert A."/>
            <person name="Huptas C."/>
            <person name="Wenning M."/>
            <person name="Scherer S."/>
            <person name="Doll E.V."/>
        </authorList>
    </citation>
    <scope>NUCLEOTIDE SEQUENCE [LARGE SCALE GENOMIC DNA]</scope>
    <source>
        <strain evidence="8 9">DSM 109653</strain>
    </source>
</reference>
<dbReference type="AlphaFoldDB" id="A0A844C3N5"/>
<evidence type="ECO:0000259" key="6">
    <source>
        <dbReference type="PROSITE" id="PS51099"/>
    </source>
</evidence>
<dbReference type="Pfam" id="PF00359">
    <property type="entry name" value="PTS_EIIA_2"/>
    <property type="match status" value="1"/>
</dbReference>
<proteinExistence type="predicted"/>
<dbReference type="Gene3D" id="3.40.930.10">
    <property type="entry name" value="Mannitol-specific EII, Chain A"/>
    <property type="match status" value="1"/>
</dbReference>
<dbReference type="GO" id="GO:0006355">
    <property type="term" value="P:regulation of DNA-templated transcription"/>
    <property type="evidence" value="ECO:0007669"/>
    <property type="project" value="InterPro"/>
</dbReference>
<dbReference type="PROSITE" id="PS51094">
    <property type="entry name" value="PTS_EIIA_TYPE_2"/>
    <property type="match status" value="1"/>
</dbReference>
<dbReference type="InterPro" id="IPR036390">
    <property type="entry name" value="WH_DNA-bd_sf"/>
</dbReference>
<dbReference type="CDD" id="cd05568">
    <property type="entry name" value="PTS_IIB_bgl_like"/>
    <property type="match status" value="1"/>
</dbReference>
<evidence type="ECO:0000256" key="4">
    <source>
        <dbReference type="ARBA" id="ARBA00023163"/>
    </source>
</evidence>
<name>A0A844C3N5_9LACT</name>
<dbReference type="RefSeq" id="WP_343030444.1">
    <property type="nucleotide sequence ID" value="NZ_WJQR01000008.1"/>
</dbReference>
<dbReference type="SUPFAM" id="SSF46785">
    <property type="entry name" value="Winged helix' DNA-binding domain"/>
    <property type="match status" value="1"/>
</dbReference>
<evidence type="ECO:0000256" key="3">
    <source>
        <dbReference type="ARBA" id="ARBA00023015"/>
    </source>
</evidence>
<dbReference type="GO" id="GO:0008982">
    <property type="term" value="F:protein-N(PI)-phosphohistidine-sugar phosphotransferase activity"/>
    <property type="evidence" value="ECO:0007669"/>
    <property type="project" value="InterPro"/>
</dbReference>
<dbReference type="PANTHER" id="PTHR30185">
    <property type="entry name" value="CRYPTIC BETA-GLUCOSIDE BGL OPERON ANTITERMINATOR"/>
    <property type="match status" value="1"/>
</dbReference>
<keyword evidence="2" id="KW-0677">Repeat</keyword>
<evidence type="ECO:0000256" key="1">
    <source>
        <dbReference type="ARBA" id="ARBA00022679"/>
    </source>
</evidence>
<dbReference type="InterPro" id="IPR013011">
    <property type="entry name" value="PTS_EIIB_2"/>
</dbReference>
<dbReference type="InterPro" id="IPR050661">
    <property type="entry name" value="BglG_antiterminators"/>
</dbReference>
<dbReference type="Gene3D" id="3.40.50.2300">
    <property type="match status" value="1"/>
</dbReference>
<dbReference type="GO" id="GO:0009401">
    <property type="term" value="P:phosphoenolpyruvate-dependent sugar phosphotransferase system"/>
    <property type="evidence" value="ECO:0007669"/>
    <property type="project" value="InterPro"/>
</dbReference>
<gene>
    <name evidence="8" type="ORF">GIY11_08845</name>
</gene>
<dbReference type="Proteomes" id="UP000469870">
    <property type="component" value="Unassembled WGS sequence"/>
</dbReference>
<dbReference type="InterPro" id="IPR036634">
    <property type="entry name" value="PRD_sf"/>
</dbReference>
<evidence type="ECO:0000256" key="2">
    <source>
        <dbReference type="ARBA" id="ARBA00022737"/>
    </source>
</evidence>
<evidence type="ECO:0000313" key="8">
    <source>
        <dbReference type="EMBL" id="MRI82111.1"/>
    </source>
</evidence>
<dbReference type="InterPro" id="IPR016152">
    <property type="entry name" value="PTrfase/Anion_transptr"/>
</dbReference>
<accession>A0A844C3N5</accession>
<feature type="domain" description="PTS EIIA type-2" evidence="5">
    <location>
        <begin position="531"/>
        <end position="677"/>
    </location>
</feature>
<dbReference type="Gene3D" id="1.10.10.10">
    <property type="entry name" value="Winged helix-like DNA-binding domain superfamily/Winged helix DNA-binding domain"/>
    <property type="match status" value="1"/>
</dbReference>
<feature type="domain" description="PRD" evidence="7">
    <location>
        <begin position="305"/>
        <end position="411"/>
    </location>
</feature>
<dbReference type="PROSITE" id="PS51099">
    <property type="entry name" value="PTS_EIIB_TYPE_2"/>
    <property type="match status" value="1"/>
</dbReference>
<protein>
    <submittedName>
        <fullName evidence="8">PRD domain-containing protein</fullName>
    </submittedName>
</protein>
<keyword evidence="3" id="KW-0805">Transcription regulation</keyword>
<dbReference type="InterPro" id="IPR036388">
    <property type="entry name" value="WH-like_DNA-bd_sf"/>
</dbReference>
<organism evidence="8 9">
    <name type="scientific">Fundicoccus ignavus</name>
    <dbReference type="NCBI Taxonomy" id="2664442"/>
    <lineage>
        <taxon>Bacteria</taxon>
        <taxon>Bacillati</taxon>
        <taxon>Bacillota</taxon>
        <taxon>Bacilli</taxon>
        <taxon>Lactobacillales</taxon>
        <taxon>Aerococcaceae</taxon>
        <taxon>Fundicoccus</taxon>
    </lineage>
</organism>
<dbReference type="Pfam" id="PF08279">
    <property type="entry name" value="HTH_11"/>
    <property type="match status" value="1"/>
</dbReference>
<evidence type="ECO:0000259" key="7">
    <source>
        <dbReference type="PROSITE" id="PS51372"/>
    </source>
</evidence>
<sequence length="686" mass="79354">MYLTNREKTMIELLIEYRNGITVEELMRVLNVSKRTVYREIASIEASLAKFQLQINKPRGEGYRLIGDPFQIDALKQKIYQVSPNNFDMVQRQHALAITLLQADDAITMEALAYDFEVSIGTINADLSMIDESLEDFSLRIERQKTRGIYVQGGEKERRQILSSLLYGNINEYDFFQYLHQLSLDETAVTEDFFLKVMRPESLLLARHAILEESHNLFESVTDNQLQQIMIILALSIDRLLKGHVIDVAIGARRISTDIIKLSHQILGYIEVQLKQAINMNERHFFALQLEGLNYKAPQNIFIESFDAEISYQIKEFIRITSQQTGFDFRKDETLYVDLMAHMKAAIKRPLSLVQKIDNPLLQKILDEYQHIYEGVKVARQEIFEDKKFSREEMAYIVIHFASSLERNPSSRNITALVLCSSGIGTSKILESRIGKYLPEINVIDVSKISQMDNIQFEQYDLILSTIFLPGFQHSYRVISPLLLDDEVKEIREYMKQSLLNDLPKSETQQTIKEVKENFEDVYHTMKIANNLLQRFDIKFVKSSGTLEETLHHILLELEGYIIEDAGKVADRVIQRYLQAPIGIPNSNIALFHSTNEWVKEPYFGIYDLDRKYPIMGMDRRSIDLQRVLLMLAPEPLDETNEMILGKISSSIIESDLNTEIYKSGSKELIYQLLSSLLVTEIRKLD</sequence>
<comment type="caution">
    <text evidence="8">The sequence shown here is derived from an EMBL/GenBank/DDBJ whole genome shotgun (WGS) entry which is preliminary data.</text>
</comment>
<dbReference type="Gene3D" id="1.10.1790.10">
    <property type="entry name" value="PRD domain"/>
    <property type="match status" value="1"/>
</dbReference>
<dbReference type="PROSITE" id="PS51372">
    <property type="entry name" value="PRD_2"/>
    <property type="match status" value="1"/>
</dbReference>
<dbReference type="InterPro" id="IPR036095">
    <property type="entry name" value="PTS_EIIB-like_sf"/>
</dbReference>
<dbReference type="Pfam" id="PF00874">
    <property type="entry name" value="PRD"/>
    <property type="match status" value="1"/>
</dbReference>
<feature type="domain" description="PTS EIIB type-2" evidence="6">
    <location>
        <begin position="414"/>
        <end position="503"/>
    </location>
</feature>
<dbReference type="InterPro" id="IPR013196">
    <property type="entry name" value="HTH_11"/>
</dbReference>
<dbReference type="EMBL" id="WJQR01000008">
    <property type="protein sequence ID" value="MRI82111.1"/>
    <property type="molecule type" value="Genomic_DNA"/>
</dbReference>
<dbReference type="SUPFAM" id="SSF55804">
    <property type="entry name" value="Phoshotransferase/anion transport protein"/>
    <property type="match status" value="1"/>
</dbReference>
<evidence type="ECO:0000313" key="9">
    <source>
        <dbReference type="Proteomes" id="UP000469870"/>
    </source>
</evidence>
<dbReference type="PANTHER" id="PTHR30185:SF18">
    <property type="entry name" value="TRANSCRIPTIONAL REGULATOR MTLR"/>
    <property type="match status" value="1"/>
</dbReference>
<evidence type="ECO:0000259" key="5">
    <source>
        <dbReference type="PROSITE" id="PS51094"/>
    </source>
</evidence>
<dbReference type="SUPFAM" id="SSF63520">
    <property type="entry name" value="PTS-regulatory domain, PRD"/>
    <property type="match status" value="1"/>
</dbReference>
<dbReference type="SUPFAM" id="SSF52794">
    <property type="entry name" value="PTS system IIB component-like"/>
    <property type="match status" value="1"/>
</dbReference>